<protein>
    <submittedName>
        <fullName evidence="3">Transcriptional regulator</fullName>
    </submittedName>
</protein>
<evidence type="ECO:0000259" key="1">
    <source>
        <dbReference type="Pfam" id="PF08348"/>
    </source>
</evidence>
<dbReference type="Gene3D" id="3.30.450.20">
    <property type="entry name" value="PAS domain"/>
    <property type="match status" value="1"/>
</dbReference>
<dbReference type="RefSeq" id="WP_187019778.1">
    <property type="nucleotide sequence ID" value="NZ_JACOPB010000002.1"/>
</dbReference>
<dbReference type="PANTHER" id="PTHR35568:SF1">
    <property type="entry name" value="TRANSCRIPTIONAL REGULATOR DAUR"/>
    <property type="match status" value="1"/>
</dbReference>
<comment type="caution">
    <text evidence="3">The sequence shown here is derived from an EMBL/GenBank/DDBJ whole genome shotgun (WGS) entry which is preliminary data.</text>
</comment>
<dbReference type="InterPro" id="IPR039446">
    <property type="entry name" value="DauR-like"/>
</dbReference>
<evidence type="ECO:0000259" key="2">
    <source>
        <dbReference type="Pfam" id="PF13309"/>
    </source>
</evidence>
<dbReference type="EMBL" id="JACOPB010000002">
    <property type="protein sequence ID" value="MBC5707274.1"/>
    <property type="molecule type" value="Genomic_DNA"/>
</dbReference>
<gene>
    <name evidence="3" type="ORF">H8S75_04820</name>
</gene>
<accession>A0ABR7H259</accession>
<keyword evidence="4" id="KW-1185">Reference proteome</keyword>
<dbReference type="Pfam" id="PF08348">
    <property type="entry name" value="PAS_6"/>
    <property type="match status" value="1"/>
</dbReference>
<name>A0ABR7H259_9FIRM</name>
<organism evidence="3 4">
    <name type="scientific">Hungatella hominis</name>
    <dbReference type="NCBI Taxonomy" id="2763050"/>
    <lineage>
        <taxon>Bacteria</taxon>
        <taxon>Bacillati</taxon>
        <taxon>Bacillota</taxon>
        <taxon>Clostridia</taxon>
        <taxon>Lachnospirales</taxon>
        <taxon>Lachnospiraceae</taxon>
        <taxon>Hungatella</taxon>
    </lineage>
</organism>
<feature type="domain" description="Transcriptional regulator DauR-like HTH" evidence="2">
    <location>
        <begin position="153"/>
        <end position="214"/>
    </location>
</feature>
<proteinExistence type="predicted"/>
<evidence type="ECO:0000313" key="3">
    <source>
        <dbReference type="EMBL" id="MBC5707274.1"/>
    </source>
</evidence>
<feature type="domain" description="YheO-like" evidence="1">
    <location>
        <begin position="11"/>
        <end position="118"/>
    </location>
</feature>
<reference evidence="3 4" key="1">
    <citation type="submission" date="2020-08" db="EMBL/GenBank/DDBJ databases">
        <title>Genome public.</title>
        <authorList>
            <person name="Liu C."/>
            <person name="Sun Q."/>
        </authorList>
    </citation>
    <scope>NUCLEOTIDE SEQUENCE [LARGE SCALE GENOMIC DNA]</scope>
    <source>
        <strain evidence="3 4">NSJ-66</strain>
    </source>
</reference>
<dbReference type="Proteomes" id="UP000634672">
    <property type="component" value="Unassembled WGS sequence"/>
</dbReference>
<dbReference type="InterPro" id="IPR013559">
    <property type="entry name" value="YheO"/>
</dbReference>
<dbReference type="InterPro" id="IPR039445">
    <property type="entry name" value="DauR-like_HTH"/>
</dbReference>
<dbReference type="PANTHER" id="PTHR35568">
    <property type="entry name" value="TRANSCRIPTIONAL REGULATOR DAUR"/>
    <property type="match status" value="1"/>
</dbReference>
<dbReference type="Pfam" id="PF13309">
    <property type="entry name" value="HTH_22"/>
    <property type="match status" value="1"/>
</dbReference>
<sequence length="244" mass="27645">MKTIYDNWPFWQRLLNMLENEFGNRCELILHDLTRDYAHTVVDIRNGHITGRKIGDCGSNLGLEVLRGEVKDGDRYNYVVHTPDGKILRSSTMFLYDDDGNVIGSLCINLDITQTVALEGILHQYNRYVPGMETEKPEEECKETFAGNISDVLDFLIEQAGELIGKPAEEMNRLDKIRFTGYLDAKGAFLITKASDRVCDYLKISRYTLYNYLDLARAENGECNLSTKSLTKSTRIPPASTGGR</sequence>
<evidence type="ECO:0000313" key="4">
    <source>
        <dbReference type="Proteomes" id="UP000634672"/>
    </source>
</evidence>